<gene>
    <name evidence="3" type="ORF">AB5L97_15470</name>
</gene>
<dbReference type="RefSeq" id="WP_369045319.1">
    <property type="nucleotide sequence ID" value="NZ_CP163302.1"/>
</dbReference>
<feature type="region of interest" description="Disordered" evidence="1">
    <location>
        <begin position="398"/>
        <end position="447"/>
    </location>
</feature>
<feature type="domain" description="Outer membrane channel protein CpnT-like N-terminal" evidence="2">
    <location>
        <begin position="133"/>
        <end position="269"/>
    </location>
</feature>
<dbReference type="InterPro" id="IPR057746">
    <property type="entry name" value="CpnT-like_N"/>
</dbReference>
<accession>A0AB39L2V7</accession>
<evidence type="ECO:0000256" key="1">
    <source>
        <dbReference type="SAM" id="MobiDB-lite"/>
    </source>
</evidence>
<dbReference type="KEGG" id="spue:AB5L97_15470"/>
<evidence type="ECO:0000259" key="2">
    <source>
        <dbReference type="Pfam" id="PF25547"/>
    </source>
</evidence>
<protein>
    <recommendedName>
        <fullName evidence="2">Outer membrane channel protein CpnT-like N-terminal domain-containing protein</fullName>
    </recommendedName>
</protein>
<reference evidence="3" key="1">
    <citation type="submission" date="2024-07" db="EMBL/GenBank/DDBJ databases">
        <authorList>
            <person name="fu j."/>
        </authorList>
    </citation>
    <scope>NUCLEOTIDE SEQUENCE</scope>
    <source>
        <strain evidence="3">P10A9</strain>
    </source>
</reference>
<feature type="compositionally biased region" description="Low complexity" evidence="1">
    <location>
        <begin position="515"/>
        <end position="530"/>
    </location>
</feature>
<name>A0AB39L2V7_9MICC</name>
<feature type="region of interest" description="Disordered" evidence="1">
    <location>
        <begin position="483"/>
        <end position="542"/>
    </location>
</feature>
<dbReference type="AlphaFoldDB" id="A0AB39L2V7"/>
<dbReference type="Pfam" id="PF25547">
    <property type="entry name" value="WXG100_2"/>
    <property type="match status" value="1"/>
</dbReference>
<evidence type="ECO:0000313" key="3">
    <source>
        <dbReference type="EMBL" id="XDP44654.1"/>
    </source>
</evidence>
<sequence length="640" mass="65128">MTAIVVDAHRLVECASHVAQVQGEVLSAAESIAGGLAQCGGMAGNDPAGADWSDAYDPAAAWFLGVSAALANRMGSHVRALNESGAAYEATEAWFGGGTPQALVPALAHSETAAQTLPEARGGTAFASPDPVTQAVVEAIGTVWPNGDADQLRTASSQWAAMATTLDSARRTSLACAAGCLEGMSSPAVSAARDRERELDAALSGLSGGATELSAACGDLASHIDAAHQDVRNEIRDLAIELGATVAISALTAVLTAGASAVAGSAASAGRVALAVARVTAMFERLASLARIIARNIGRLKEALTSLAARIVRWTAGRLPPPIRRLPLNRVPGALERLTDNWVVRLATEGPSAALAKVLEKPATALGKRLGESTARRALVLGWRRDLPGVREALARTAVHGEASGGAPPRAQSDTRMPGIASGQPADRTPLASMAGRGAQSTVGAGREAVARAVEEARTTGVAGRVGQALTKQHDAVVASVSNSVKDSIDNESLAPELGSEPNLDAASRQSHVDGAGSRSGFAAASSAAGPPREDSVAGERGSAELPARWALDLGLPSGEGVRVDVPKALHLVPGVDADIAGKKITGPFGTEFAVSLPGPGGKLVDSGLNILNAADLGENWWHQRAETAEAFRSAAHSLR</sequence>
<organism evidence="3">
    <name type="scientific">Sinomonas puerhi</name>
    <dbReference type="NCBI Taxonomy" id="3238584"/>
    <lineage>
        <taxon>Bacteria</taxon>
        <taxon>Bacillati</taxon>
        <taxon>Actinomycetota</taxon>
        <taxon>Actinomycetes</taxon>
        <taxon>Micrococcales</taxon>
        <taxon>Micrococcaceae</taxon>
        <taxon>Sinomonas</taxon>
    </lineage>
</organism>
<dbReference type="EMBL" id="CP163302">
    <property type="protein sequence ID" value="XDP44654.1"/>
    <property type="molecule type" value="Genomic_DNA"/>
</dbReference>
<proteinExistence type="predicted"/>